<dbReference type="GO" id="GO:0051082">
    <property type="term" value="F:unfolded protein binding"/>
    <property type="evidence" value="ECO:0007669"/>
    <property type="project" value="InterPro"/>
</dbReference>
<dbReference type="EMBL" id="HBFC01019409">
    <property type="protein sequence ID" value="CAD8708902.1"/>
    <property type="molecule type" value="Transcribed_RNA"/>
</dbReference>
<dbReference type="GO" id="GO:0016272">
    <property type="term" value="C:prefoldin complex"/>
    <property type="evidence" value="ECO:0007669"/>
    <property type="project" value="InterPro"/>
</dbReference>
<dbReference type="GO" id="GO:1990114">
    <property type="term" value="P:RNA polymerase II core complex assembly"/>
    <property type="evidence" value="ECO:0007669"/>
    <property type="project" value="TreeGrafter"/>
</dbReference>
<dbReference type="Gene3D" id="1.10.287.370">
    <property type="match status" value="1"/>
</dbReference>
<name>A0A7S0SL79_9CHLO</name>
<organism evidence="2">
    <name type="scientific">Mantoniella antarctica</name>
    <dbReference type="NCBI Taxonomy" id="81844"/>
    <lineage>
        <taxon>Eukaryota</taxon>
        <taxon>Viridiplantae</taxon>
        <taxon>Chlorophyta</taxon>
        <taxon>Mamiellophyceae</taxon>
        <taxon>Mamiellales</taxon>
        <taxon>Mamiellaceae</taxon>
        <taxon>Mantoniella</taxon>
    </lineage>
</organism>
<evidence type="ECO:0008006" key="3">
    <source>
        <dbReference type="Google" id="ProtNLM"/>
    </source>
</evidence>
<dbReference type="InterPro" id="IPR004127">
    <property type="entry name" value="Prefoldin_subunit_alpha"/>
</dbReference>
<dbReference type="CDD" id="cd23157">
    <property type="entry name" value="Prefoldin_5"/>
    <property type="match status" value="1"/>
</dbReference>
<accession>A0A7S0SL79</accession>
<dbReference type="GO" id="GO:0005737">
    <property type="term" value="C:cytoplasm"/>
    <property type="evidence" value="ECO:0007669"/>
    <property type="project" value="TreeGrafter"/>
</dbReference>
<evidence type="ECO:0000313" key="2">
    <source>
        <dbReference type="EMBL" id="CAD8708902.1"/>
    </source>
</evidence>
<dbReference type="GO" id="GO:0009409">
    <property type="term" value="P:response to cold"/>
    <property type="evidence" value="ECO:0007669"/>
    <property type="project" value="UniProtKB-ARBA"/>
</dbReference>
<dbReference type="GO" id="GO:1990115">
    <property type="term" value="P:RNA polymerase III assembly"/>
    <property type="evidence" value="ECO:0007669"/>
    <property type="project" value="TreeGrafter"/>
</dbReference>
<reference evidence="2" key="1">
    <citation type="submission" date="2021-01" db="EMBL/GenBank/DDBJ databases">
        <authorList>
            <person name="Corre E."/>
            <person name="Pelletier E."/>
            <person name="Niang G."/>
            <person name="Scheremetjew M."/>
            <person name="Finn R."/>
            <person name="Kale V."/>
            <person name="Holt S."/>
            <person name="Cochrane G."/>
            <person name="Meng A."/>
            <person name="Brown T."/>
            <person name="Cohen L."/>
        </authorList>
    </citation>
    <scope>NUCLEOTIDE SEQUENCE</scope>
    <source>
        <strain evidence="2">SL-175</strain>
    </source>
</reference>
<dbReference type="PANTHER" id="PTHR12674:SF2">
    <property type="entry name" value="PREFOLDIN SUBUNIT 5"/>
    <property type="match status" value="1"/>
</dbReference>
<dbReference type="InterPro" id="IPR011599">
    <property type="entry name" value="PFD_alpha_archaea"/>
</dbReference>
<gene>
    <name evidence="2" type="ORF">MANT1106_LOCUS11585</name>
</gene>
<proteinExistence type="inferred from homology"/>
<dbReference type="AlphaFoldDB" id="A0A7S0SL79"/>
<dbReference type="Pfam" id="PF02996">
    <property type="entry name" value="Prefoldin"/>
    <property type="match status" value="1"/>
</dbReference>
<dbReference type="NCBIfam" id="TIGR00293">
    <property type="entry name" value="prefoldin subunit alpha"/>
    <property type="match status" value="1"/>
</dbReference>
<protein>
    <recommendedName>
        <fullName evidence="3">Prefoldin subunit 5</fullName>
    </recommendedName>
</protein>
<dbReference type="PANTHER" id="PTHR12674">
    <property type="entry name" value="PREFOLDIN SUBUNIT 5"/>
    <property type="match status" value="1"/>
</dbReference>
<dbReference type="SUPFAM" id="SSF46579">
    <property type="entry name" value="Prefoldin"/>
    <property type="match status" value="1"/>
</dbReference>
<dbReference type="InterPro" id="IPR009053">
    <property type="entry name" value="Prefoldin"/>
</dbReference>
<dbReference type="GO" id="GO:0006457">
    <property type="term" value="P:protein folding"/>
    <property type="evidence" value="ECO:0007669"/>
    <property type="project" value="InterPro"/>
</dbReference>
<comment type="similarity">
    <text evidence="1">Belongs to the prefoldin subunit alpha family.</text>
</comment>
<sequence length="154" mass="17120">MADRMQLASLSPEQLQNLGEQLEQDVSQLTESLSSLQKAVGRYHTSGRALEAMQKETMGKDMLVPLTSSLYVPGKLGDVTKVLIDVGTGYYLEQSPADGVDYSRRKVMLLKDNMEKLLEVITQKRKQTAQVQQAYQLKVQAMEQQQAKANDVGA</sequence>
<evidence type="ECO:0000256" key="1">
    <source>
        <dbReference type="ARBA" id="ARBA00010048"/>
    </source>
</evidence>
<dbReference type="GO" id="GO:1990113">
    <property type="term" value="P:RNA polymerase I assembly"/>
    <property type="evidence" value="ECO:0007669"/>
    <property type="project" value="TreeGrafter"/>
</dbReference>